<name>A0A939C6Q9_9ARCH</name>
<evidence type="ECO:0000313" key="2">
    <source>
        <dbReference type="Proteomes" id="UP000809243"/>
    </source>
</evidence>
<protein>
    <submittedName>
        <fullName evidence="1">Uncharacterized protein</fullName>
    </submittedName>
</protein>
<accession>A0A939C6Q9</accession>
<comment type="caution">
    <text evidence="1">The sequence shown here is derived from an EMBL/GenBank/DDBJ whole genome shotgun (WGS) entry which is preliminary data.</text>
</comment>
<evidence type="ECO:0000313" key="1">
    <source>
        <dbReference type="EMBL" id="MBN2067713.1"/>
    </source>
</evidence>
<organism evidence="1 2">
    <name type="scientific">Candidatus Iainarchaeum sp</name>
    <dbReference type="NCBI Taxonomy" id="3101447"/>
    <lineage>
        <taxon>Archaea</taxon>
        <taxon>Candidatus Iainarchaeota</taxon>
        <taxon>Candidatus Iainarchaeia</taxon>
        <taxon>Candidatus Iainarchaeales</taxon>
        <taxon>Candidatus Iainarchaeaceae</taxon>
        <taxon>Candidatus Iainarchaeum</taxon>
    </lineage>
</organism>
<gene>
    <name evidence="1" type="ORF">JW744_04560</name>
</gene>
<sequence>MKQEFKSKSENEHIRAEEQQWAEIFAEGNAFASMLLLQVEKLCALAHEFEKLFKAGSVREGQVKSLAAGLAWRVDMALDMLPDAGEHFEAEALFRGLKAGIERLENNEKGLDALGQSVDKIHKSCHLLVDEIYGKIVG</sequence>
<proteinExistence type="predicted"/>
<dbReference type="Proteomes" id="UP000809243">
    <property type="component" value="Unassembled WGS sequence"/>
</dbReference>
<dbReference type="AlphaFoldDB" id="A0A939C6Q9"/>
<dbReference type="EMBL" id="JAFGDB010000077">
    <property type="protein sequence ID" value="MBN2067713.1"/>
    <property type="molecule type" value="Genomic_DNA"/>
</dbReference>
<reference evidence="1" key="1">
    <citation type="submission" date="2021-01" db="EMBL/GenBank/DDBJ databases">
        <title>Active Sulfur Cycling in an Early Earth Analoge.</title>
        <authorList>
            <person name="Hahn C.R."/>
            <person name="Youssef N.H."/>
            <person name="Elshahed M."/>
        </authorList>
    </citation>
    <scope>NUCLEOTIDE SEQUENCE</scope>
    <source>
        <strain evidence="1">Zod_Metabat.1151</strain>
    </source>
</reference>